<feature type="region of interest" description="Disordered" evidence="1">
    <location>
        <begin position="216"/>
        <end position="235"/>
    </location>
</feature>
<sequence length="235" mass="25261">MLRACGIAGRAERERARLSLVSLLPPGPPARRPFPDCLWAEVHLSLTAGRPLWDNRGAHGQWRPVHLSISSACLTATARGLCAGRGGFCMAMPTCCLAVVARVGRWRFLVDKNASLQSTHGDARMRRRMSQRAAAAQAPRAAATASPTAALTCDARYNAVAETSRRSLSLSLFAIRSQRADAGSVLTQRRRVVNGNRPTDDAARRPLLELALRPADMSGGTMTSDRPLASAIVAR</sequence>
<evidence type="ECO:0000313" key="3">
    <source>
        <dbReference type="WBParaSite" id="PSAMB.scaffold36size104415.g914.t1"/>
    </source>
</evidence>
<organism evidence="2 3">
    <name type="scientific">Plectus sambesii</name>
    <dbReference type="NCBI Taxonomy" id="2011161"/>
    <lineage>
        <taxon>Eukaryota</taxon>
        <taxon>Metazoa</taxon>
        <taxon>Ecdysozoa</taxon>
        <taxon>Nematoda</taxon>
        <taxon>Chromadorea</taxon>
        <taxon>Plectida</taxon>
        <taxon>Plectina</taxon>
        <taxon>Plectoidea</taxon>
        <taxon>Plectidae</taxon>
        <taxon>Plectus</taxon>
    </lineage>
</organism>
<dbReference type="Proteomes" id="UP000887566">
    <property type="component" value="Unplaced"/>
</dbReference>
<evidence type="ECO:0000313" key="2">
    <source>
        <dbReference type="Proteomes" id="UP000887566"/>
    </source>
</evidence>
<keyword evidence="2" id="KW-1185">Reference proteome</keyword>
<reference evidence="3" key="1">
    <citation type="submission" date="2022-11" db="UniProtKB">
        <authorList>
            <consortium name="WormBaseParasite"/>
        </authorList>
    </citation>
    <scope>IDENTIFICATION</scope>
</reference>
<name>A0A914WAM3_9BILA</name>
<accession>A0A914WAM3</accession>
<dbReference type="AlphaFoldDB" id="A0A914WAM3"/>
<protein>
    <submittedName>
        <fullName evidence="3">Uncharacterized protein</fullName>
    </submittedName>
</protein>
<proteinExistence type="predicted"/>
<evidence type="ECO:0000256" key="1">
    <source>
        <dbReference type="SAM" id="MobiDB-lite"/>
    </source>
</evidence>
<dbReference type="WBParaSite" id="PSAMB.scaffold36size104415.g914.t1">
    <property type="protein sequence ID" value="PSAMB.scaffold36size104415.g914.t1"/>
    <property type="gene ID" value="PSAMB.scaffold36size104415.g914"/>
</dbReference>